<dbReference type="InterPro" id="IPR000073">
    <property type="entry name" value="AB_hydrolase_1"/>
</dbReference>
<dbReference type="KEGG" id="bbes:BESB_043140"/>
<feature type="active site" evidence="2">
    <location>
        <position position="396"/>
    </location>
</feature>
<dbReference type="Gene3D" id="3.40.50.1820">
    <property type="entry name" value="alpha/beta hydrolase"/>
    <property type="match status" value="1"/>
</dbReference>
<dbReference type="EMBL" id="NWUJ01000003">
    <property type="protein sequence ID" value="PFH36122.1"/>
    <property type="molecule type" value="Genomic_DNA"/>
</dbReference>
<dbReference type="GeneID" id="40309244"/>
<dbReference type="GO" id="GO:0009092">
    <property type="term" value="P:homoserine metabolic process"/>
    <property type="evidence" value="ECO:0007669"/>
    <property type="project" value="TreeGrafter"/>
</dbReference>
<evidence type="ECO:0000313" key="4">
    <source>
        <dbReference type="EMBL" id="PFH36122.1"/>
    </source>
</evidence>
<dbReference type="GO" id="GO:0006535">
    <property type="term" value="P:cysteine biosynthetic process from serine"/>
    <property type="evidence" value="ECO:0007669"/>
    <property type="project" value="TreeGrafter"/>
</dbReference>
<dbReference type="HAMAP" id="MF_00296">
    <property type="entry name" value="MetX_acyltransf"/>
    <property type="match status" value="1"/>
</dbReference>
<dbReference type="Pfam" id="PF00561">
    <property type="entry name" value="Abhydrolase_1"/>
    <property type="match status" value="1"/>
</dbReference>
<comment type="similarity">
    <text evidence="1">Belongs to the AB hydrolase superfamily. MetX family.</text>
</comment>
<dbReference type="GO" id="GO:0009086">
    <property type="term" value="P:methionine biosynthetic process"/>
    <property type="evidence" value="ECO:0007669"/>
    <property type="project" value="TreeGrafter"/>
</dbReference>
<dbReference type="GO" id="GO:0009001">
    <property type="term" value="F:serine O-acetyltransferase activity"/>
    <property type="evidence" value="ECO:0007669"/>
    <property type="project" value="TreeGrafter"/>
</dbReference>
<dbReference type="PANTHER" id="PTHR32268">
    <property type="entry name" value="HOMOSERINE O-ACETYLTRANSFERASE"/>
    <property type="match status" value="1"/>
</dbReference>
<dbReference type="OrthoDB" id="444135at2759"/>
<proteinExistence type="inferred from homology"/>
<evidence type="ECO:0000313" key="5">
    <source>
        <dbReference type="Proteomes" id="UP000224006"/>
    </source>
</evidence>
<dbReference type="InterPro" id="IPR029058">
    <property type="entry name" value="AB_hydrolase_fold"/>
</dbReference>
<feature type="domain" description="AB hydrolase-1" evidence="3">
    <location>
        <begin position="108"/>
        <end position="434"/>
    </location>
</feature>
<dbReference type="NCBIfam" id="TIGR01392">
    <property type="entry name" value="homoserO_Ac_trn"/>
    <property type="match status" value="1"/>
</dbReference>
<dbReference type="GO" id="GO:0005739">
    <property type="term" value="C:mitochondrion"/>
    <property type="evidence" value="ECO:0007669"/>
    <property type="project" value="TreeGrafter"/>
</dbReference>
<dbReference type="AlphaFoldDB" id="A0A2A9ML09"/>
<dbReference type="PIRSF" id="PIRSF000443">
    <property type="entry name" value="Homoser_Ac_trans"/>
    <property type="match status" value="1"/>
</dbReference>
<comment type="caution">
    <text evidence="4">The sequence shown here is derived from an EMBL/GenBank/DDBJ whole genome shotgun (WGS) entry which is preliminary data.</text>
</comment>
<dbReference type="NCBIfam" id="NF001209">
    <property type="entry name" value="PRK00175.1"/>
    <property type="match status" value="1"/>
</dbReference>
<dbReference type="VEuPathDB" id="ToxoDB:BESB_043140"/>
<evidence type="ECO:0000256" key="1">
    <source>
        <dbReference type="ARBA" id="ARBA00006886"/>
    </source>
</evidence>
<gene>
    <name evidence="4" type="ORF">BESB_043140</name>
</gene>
<dbReference type="SUPFAM" id="SSF53474">
    <property type="entry name" value="alpha/beta-Hydrolases"/>
    <property type="match status" value="1"/>
</dbReference>
<dbReference type="RefSeq" id="XP_029220131.1">
    <property type="nucleotide sequence ID" value="XM_029362765.1"/>
</dbReference>
<keyword evidence="5" id="KW-1185">Reference proteome</keyword>
<protein>
    <submittedName>
        <fullName evidence="4">Putative homoserine O-acetyltransferase</fullName>
    </submittedName>
</protein>
<keyword evidence="4" id="KW-0808">Transferase</keyword>
<name>A0A2A9ML09_BESBE</name>
<dbReference type="GO" id="GO:0004414">
    <property type="term" value="F:homoserine O-acetyltransferase activity"/>
    <property type="evidence" value="ECO:0007669"/>
    <property type="project" value="TreeGrafter"/>
</dbReference>
<accession>A0A2A9ML09</accession>
<reference evidence="4 5" key="1">
    <citation type="submission" date="2017-09" db="EMBL/GenBank/DDBJ databases">
        <title>Genome sequencing of Besnoitia besnoiti strain Bb-Ger1.</title>
        <authorList>
            <person name="Schares G."/>
            <person name="Venepally P."/>
            <person name="Lorenzi H.A."/>
        </authorList>
    </citation>
    <scope>NUCLEOTIDE SEQUENCE [LARGE SCALE GENOMIC DNA]</scope>
    <source>
        <strain evidence="4 5">Bb-Ger1</strain>
    </source>
</reference>
<dbReference type="InterPro" id="IPR008220">
    <property type="entry name" value="HAT_MetX-like"/>
</dbReference>
<sequence length="453" mass="49660">MGPVSWLRHSGAALPALQQRHMAASFTGIPLSTIIRELILPPLQQRSADLGCPCFSAGPEPTYSPVHAGYHLQECMRSMNTSYGGVVPFVNIAYETWGELNLDRSNAVLLTCGLSASSHARSSPLNSESGWWESFIGPGLALDTNKFFIICVANFGGCSGTTGPGSFRNRDGESTRYGLDFPMFSVQDMVRVMFRVLDHLGIETLHAVVGSSLGGMQSLAAAAMYPDRVKRLVSISGAASSSPLSIALRYAQRQVLMADPLYNGGDYYGKPYPYTGMKLARAIATITYRSGPEWAQRFGRQRVHHRSRDSGTLLKCPKTDSDAPPTLGPDFTVEAYVEHQGKKWCHLYDPNSMLFISKAMDHFTLEELDTETGELSLEYGLRQVRMPALVIGVKSDILFPLWQQKQMAHALRRAGNNSVAFYTLDSIYGHDTFLIDVANVGGAVKGHLEQTHA</sequence>
<organism evidence="4 5">
    <name type="scientific">Besnoitia besnoiti</name>
    <name type="common">Apicomplexan protozoan</name>
    <dbReference type="NCBI Taxonomy" id="94643"/>
    <lineage>
        <taxon>Eukaryota</taxon>
        <taxon>Sar</taxon>
        <taxon>Alveolata</taxon>
        <taxon>Apicomplexa</taxon>
        <taxon>Conoidasida</taxon>
        <taxon>Coccidia</taxon>
        <taxon>Eucoccidiorida</taxon>
        <taxon>Eimeriorina</taxon>
        <taxon>Sarcocystidae</taxon>
        <taxon>Besnoitia</taxon>
    </lineage>
</organism>
<evidence type="ECO:0000259" key="3">
    <source>
        <dbReference type="Pfam" id="PF00561"/>
    </source>
</evidence>
<dbReference type="STRING" id="94643.A0A2A9ML09"/>
<feature type="active site" description="Nucleophile" evidence="2">
    <location>
        <position position="212"/>
    </location>
</feature>
<dbReference type="PANTHER" id="PTHR32268:SF16">
    <property type="entry name" value="SERINE O-SUCCINYLTRANSFERASE"/>
    <property type="match status" value="1"/>
</dbReference>
<evidence type="ECO:0000256" key="2">
    <source>
        <dbReference type="PIRSR" id="PIRSR000443-1"/>
    </source>
</evidence>
<dbReference type="Proteomes" id="UP000224006">
    <property type="component" value="Chromosome III"/>
</dbReference>
<feature type="active site" evidence="2">
    <location>
        <position position="430"/>
    </location>
</feature>